<proteinExistence type="predicted"/>
<accession>A0A2W2IEX6</accession>
<protein>
    <submittedName>
        <fullName evidence="1">Uncharacterized protein</fullName>
    </submittedName>
</protein>
<gene>
    <name evidence="1" type="ORF">C1I98_12445</name>
</gene>
<sequence length="279" mass="30960">MMKESNEWVQAAEDAAYRRYFCGHHRQDVYDTYQIGAEPEDLYPAFRDWVCAGHPDFPLPATLDAVRLGPATDWDALVARAIFRPPFEPPGVALDAVWITSLYRLLGDERTLLSRAVARLLDSDDPLLVRGAYDFFYNERDAAGAEQVAGSVASGRDRLSSVPDPDRPASSLLDYAAVLLHERVLVVDEAGDLADRPALGVARELALAGIGPRHTPRTFGEHDPDWLAAHAADLARANGKWVTSLVRAAMRMAPKMRERVLRELTEVAPERVRTAIQHL</sequence>
<name>A0A2W2IEX6_9ACTN</name>
<keyword evidence="2" id="KW-1185">Reference proteome</keyword>
<dbReference type="Proteomes" id="UP000248544">
    <property type="component" value="Unassembled WGS sequence"/>
</dbReference>
<organism evidence="1 2">
    <name type="scientific">Spongiactinospora gelatinilytica</name>
    <dbReference type="NCBI Taxonomy" id="2666298"/>
    <lineage>
        <taxon>Bacteria</taxon>
        <taxon>Bacillati</taxon>
        <taxon>Actinomycetota</taxon>
        <taxon>Actinomycetes</taxon>
        <taxon>Streptosporangiales</taxon>
        <taxon>Streptosporangiaceae</taxon>
        <taxon>Spongiactinospora</taxon>
    </lineage>
</organism>
<evidence type="ECO:0000313" key="1">
    <source>
        <dbReference type="EMBL" id="PZG48674.1"/>
    </source>
</evidence>
<dbReference type="EMBL" id="POUA01000076">
    <property type="protein sequence ID" value="PZG48674.1"/>
    <property type="molecule type" value="Genomic_DNA"/>
</dbReference>
<reference evidence="1 2" key="1">
    <citation type="submission" date="2018-01" db="EMBL/GenBank/DDBJ databases">
        <title>Draft genome sequence of Sphaerisporangium sp. 7K107.</title>
        <authorList>
            <person name="Sahin N."/>
            <person name="Saygin H."/>
            <person name="Ay H."/>
        </authorList>
    </citation>
    <scope>NUCLEOTIDE SEQUENCE [LARGE SCALE GENOMIC DNA]</scope>
    <source>
        <strain evidence="1 2">7K107</strain>
    </source>
</reference>
<comment type="caution">
    <text evidence="1">The sequence shown here is derived from an EMBL/GenBank/DDBJ whole genome shotgun (WGS) entry which is preliminary data.</text>
</comment>
<evidence type="ECO:0000313" key="2">
    <source>
        <dbReference type="Proteomes" id="UP000248544"/>
    </source>
</evidence>
<dbReference type="AlphaFoldDB" id="A0A2W2IEX6"/>